<name>A0A8I0PF95_9ACTN</name>
<protein>
    <submittedName>
        <fullName evidence="2">Uncharacterized protein</fullName>
    </submittedName>
</protein>
<feature type="compositionally biased region" description="Polar residues" evidence="1">
    <location>
        <begin position="1"/>
        <end position="16"/>
    </location>
</feature>
<reference evidence="2 3" key="1">
    <citation type="submission" date="2020-10" db="EMBL/GenBank/DDBJ databases">
        <title>Sequencing the genomes of 1000 actinobacteria strains.</title>
        <authorList>
            <person name="Klenk H.-P."/>
        </authorList>
    </citation>
    <scope>NUCLEOTIDE SEQUENCE [LARGE SCALE GENOMIC DNA]</scope>
    <source>
        <strain evidence="2 3">DSM 41803</strain>
    </source>
</reference>
<evidence type="ECO:0000313" key="3">
    <source>
        <dbReference type="Proteomes" id="UP000629287"/>
    </source>
</evidence>
<sequence length="121" mass="12821">MIGSASRSYRSASTPDPSLGRDHRSVSRAITCSQSSPDHNPRASAKYTITCADSLESRRLGCLPCATTTSSTASLDCSEASTPNGMNSCNEPDGIPSTFMVTAEPSAHTDSEFSQKIDRRS</sequence>
<comment type="caution">
    <text evidence="2">The sequence shown here is derived from an EMBL/GenBank/DDBJ whole genome shotgun (WGS) entry which is preliminary data.</text>
</comment>
<feature type="region of interest" description="Disordered" evidence="1">
    <location>
        <begin position="1"/>
        <end position="44"/>
    </location>
</feature>
<dbReference type="EMBL" id="JADBGF010000001">
    <property type="protein sequence ID" value="MBE1601589.1"/>
    <property type="molecule type" value="Genomic_DNA"/>
</dbReference>
<dbReference type="Proteomes" id="UP000629287">
    <property type="component" value="Unassembled WGS sequence"/>
</dbReference>
<feature type="compositionally biased region" description="Polar residues" evidence="1">
    <location>
        <begin position="28"/>
        <end position="38"/>
    </location>
</feature>
<keyword evidence="3" id="KW-1185">Reference proteome</keyword>
<feature type="region of interest" description="Disordered" evidence="1">
    <location>
        <begin position="74"/>
        <end position="94"/>
    </location>
</feature>
<organism evidence="2 3">
    <name type="scientific">Streptomyces stelliscabiei</name>
    <dbReference type="NCBI Taxonomy" id="146820"/>
    <lineage>
        <taxon>Bacteria</taxon>
        <taxon>Bacillati</taxon>
        <taxon>Actinomycetota</taxon>
        <taxon>Actinomycetes</taxon>
        <taxon>Kitasatosporales</taxon>
        <taxon>Streptomycetaceae</taxon>
        <taxon>Streptomyces</taxon>
    </lineage>
</organism>
<gene>
    <name evidence="2" type="ORF">H4687_007718</name>
</gene>
<dbReference type="AlphaFoldDB" id="A0A8I0PF95"/>
<evidence type="ECO:0000313" key="2">
    <source>
        <dbReference type="EMBL" id="MBE1601589.1"/>
    </source>
</evidence>
<evidence type="ECO:0000256" key="1">
    <source>
        <dbReference type="SAM" id="MobiDB-lite"/>
    </source>
</evidence>
<proteinExistence type="predicted"/>
<accession>A0A8I0PF95</accession>
<feature type="compositionally biased region" description="Polar residues" evidence="1">
    <location>
        <begin position="74"/>
        <end position="90"/>
    </location>
</feature>